<proteinExistence type="predicted"/>
<name>A0A679DZP9_APRV</name>
<sequence length="540" mass="62073">MFAIPFTASQVYSHLGLYLQPIEKLDPLTKVQYESAEKLRDIITQLSRRSGGISLRKNLIRDIACGHKPKLNITSLTHQVRHNREFKHGRSQFILVDSNGSDYYDGIFDDMVLILQSNFVLPNVPGIISEQLRLIVIDNDFYLKNIPSEIAILRDVLSEHMVKVSVNGVSLEDTFISKFFRKPFILYDHTKFKKIDLTKVVLVNKTGKSKAQVIDKYKLNDDAVFISYEVFDVMLQPIKRRDGDIEQFIRMRGDIETWKAKIGTTFENNLIELFTHGVPVMNSTSQLQLDFQISDIRVASVFDDQIVCAAKLNGLREQCLTESSLVRVNIIGQKGSGKSMLMKLINERGIPGISRRIICIDSDAYGKWKTQTQYIDNKFTALKLINIDNLHEISQDDNIVSFYEQFIINQLLSHNIEISEYTNSIRFIKQLRVDILKDIGLKFKEMYLADFKEQGQFYEYLCGNMPEPSNTLLITFLHATVETSAAPGTNMNFSLNTILYPLQSILNRKRGTLVNFILNRIYDEMGTEAFTRLRPCDVWK</sequence>
<accession>A0A679DZP9</accession>
<organism evidence="1">
    <name type="scientific">Aedes pseudoscutellaris reovirus</name>
    <name type="common">ApRV</name>
    <dbReference type="NCBI Taxonomy" id="341721"/>
    <lineage>
        <taxon>Viruses</taxon>
        <taxon>Riboviria</taxon>
        <taxon>Orthornavirae</taxon>
        <taxon>Duplornaviricota</taxon>
        <taxon>Resentoviricetes</taxon>
        <taxon>Reovirales</taxon>
        <taxon>Spinareoviridae</taxon>
        <taxon>Dinovernavirus</taxon>
    </lineage>
</organism>
<organismHost>
    <name type="scientific">Aedes pseudoscutellaris</name>
    <name type="common">Mosquito</name>
    <name type="synonym">Stegomyia pseudoscutellaris</name>
    <dbReference type="NCBI Taxonomy" id="316597"/>
</organismHost>
<evidence type="ECO:0000313" key="1">
    <source>
        <dbReference type="EMBL" id="BBN21021.1"/>
    </source>
</evidence>
<protein>
    <submittedName>
        <fullName evidence="1">VP6</fullName>
    </submittedName>
</protein>
<reference evidence="1" key="1">
    <citation type="journal article" date="2020" name="Viruses">
        <title>Entomological Assessment of the Status and Risk of Mosquito-borne Arboviral Transmission in Ghana.</title>
        <authorList>
            <person name="Amoa-Bosompem M."/>
            <person name="Kobayashi D."/>
            <person name="Murota K."/>
            <person name="Faizah A.N."/>
            <person name="Itokawa K."/>
            <person name="Fujita R."/>
            <person name="Osei J.H.N."/>
            <person name="Agbosu E."/>
            <person name="Pratt D."/>
            <person name="Kimura S."/>
            <person name="Kwofie K.D."/>
            <person name="Ohashi M."/>
            <person name="Bonney J.H.K."/>
            <person name="Dadzie S."/>
            <person name="Sasaki T."/>
            <person name="Ohta N."/>
            <person name="Isawa H."/>
            <person name="Sawabe K."/>
            <person name="Iwanaga S."/>
        </authorList>
    </citation>
    <scope>NUCLEOTIDE SEQUENCE</scope>
    <source>
        <strain evidence="1">15AC18</strain>
    </source>
</reference>
<dbReference type="EMBL" id="LC496853">
    <property type="protein sequence ID" value="BBN21021.1"/>
    <property type="molecule type" value="Genomic_RNA"/>
</dbReference>